<dbReference type="InterPro" id="IPR024775">
    <property type="entry name" value="DinB-like"/>
</dbReference>
<protein>
    <recommendedName>
        <fullName evidence="1">DinB-like domain-containing protein</fullName>
    </recommendedName>
</protein>
<dbReference type="EMBL" id="PGLV01000003">
    <property type="protein sequence ID" value="POZ54766.1"/>
    <property type="molecule type" value="Genomic_DNA"/>
</dbReference>
<gene>
    <name evidence="2" type="ORF">LYSIN_03626</name>
</gene>
<dbReference type="Pfam" id="PF12867">
    <property type="entry name" value="DinB_2"/>
    <property type="match status" value="1"/>
</dbReference>
<evidence type="ECO:0000259" key="1">
    <source>
        <dbReference type="Pfam" id="PF12867"/>
    </source>
</evidence>
<dbReference type="AlphaFoldDB" id="A0A2S5CVF0"/>
<dbReference type="Gene3D" id="1.20.120.450">
    <property type="entry name" value="dinb family like domain"/>
    <property type="match status" value="1"/>
</dbReference>
<sequence>MHQEKKQILMHYEKSILWLEHLLDVTEQQWRMPIQQGKWTVAEVIGHLIPWDQFILNERLPFLFSKNQLPKGPNVEQMNAQAASSSRLQSKAQIVQTLLKCRRLLLQALHDLPDQQWQQSFKIGCSELTLYSYFTGLVEHDQHHFLQVQSVLNIGEKQWT</sequence>
<accession>A0A2S5CVF0</accession>
<keyword evidence="3" id="KW-1185">Reference proteome</keyword>
<dbReference type="InterPro" id="IPR034660">
    <property type="entry name" value="DinB/YfiT-like"/>
</dbReference>
<proteinExistence type="predicted"/>
<evidence type="ECO:0000313" key="2">
    <source>
        <dbReference type="EMBL" id="POZ54766.1"/>
    </source>
</evidence>
<reference evidence="2 3" key="1">
    <citation type="submission" date="2017-11" db="EMBL/GenBank/DDBJ databases">
        <title>Genome sequence of Lysinibacillus sphaericus, a lignin-degrading bacteria isolated from municipal solid waste soil.</title>
        <authorList>
            <person name="Persinoti G.F."/>
            <person name="Paixao D.A."/>
            <person name="Bugg T.D."/>
            <person name="Squina F.M."/>
        </authorList>
    </citation>
    <scope>NUCLEOTIDE SEQUENCE [LARGE SCALE GENOMIC DNA]</scope>
    <source>
        <strain evidence="2 3">A1</strain>
    </source>
</reference>
<dbReference type="RefSeq" id="WP_069508121.1">
    <property type="nucleotide sequence ID" value="NZ_CP194323.1"/>
</dbReference>
<comment type="caution">
    <text evidence="2">The sequence shown here is derived from an EMBL/GenBank/DDBJ whole genome shotgun (WGS) entry which is preliminary data.</text>
</comment>
<dbReference type="SUPFAM" id="SSF109854">
    <property type="entry name" value="DinB/YfiT-like putative metalloenzymes"/>
    <property type="match status" value="1"/>
</dbReference>
<evidence type="ECO:0000313" key="3">
    <source>
        <dbReference type="Proteomes" id="UP000237319"/>
    </source>
</evidence>
<feature type="domain" description="DinB-like" evidence="1">
    <location>
        <begin position="19"/>
        <end position="148"/>
    </location>
</feature>
<organism evidence="2 3">
    <name type="scientific">Lysinibacillus sphaericus</name>
    <name type="common">Bacillus sphaericus</name>
    <dbReference type="NCBI Taxonomy" id="1421"/>
    <lineage>
        <taxon>Bacteria</taxon>
        <taxon>Bacillati</taxon>
        <taxon>Bacillota</taxon>
        <taxon>Bacilli</taxon>
        <taxon>Bacillales</taxon>
        <taxon>Bacillaceae</taxon>
        <taxon>Lysinibacillus</taxon>
    </lineage>
</organism>
<dbReference type="Proteomes" id="UP000237319">
    <property type="component" value="Unassembled WGS sequence"/>
</dbReference>
<name>A0A2S5CVF0_LYSSH</name>